<comment type="similarity">
    <text evidence="2 8">Belongs to the PanB family.</text>
</comment>
<evidence type="ECO:0000256" key="9">
    <source>
        <dbReference type="PIRSR" id="PIRSR000388-1"/>
    </source>
</evidence>
<sequence length="289" mass="31064">MSYLASEHLTQKQFTQEQKPKTKNPITLSTLQKYKATGEKFSCLTCYDASFANAMQKAEIDTILVGDSLGMVVQGQNSTLPVSVDDMVYHTKNVARGNRHALIICDLPFMSAATLERAIDAATTVMQAGANVVKIEGGSELSKIVSVLANNGIPTCVHLGLTPQSVNLFGGYKVQGKTDKQANKLLTDCESVVNAGASMLLLECVPKKIAKTISETFTVPVIGIGAGADCDGQVLVMHDMLGIYTKKPAKFVKDFLTDDTNETCDIVGAFKAYHKAVKTGTFPSDEHSF</sequence>
<evidence type="ECO:0000256" key="11">
    <source>
        <dbReference type="PIRSR" id="PIRSR000388-3"/>
    </source>
</evidence>
<dbReference type="PANTHER" id="PTHR20881:SF0">
    <property type="entry name" value="3-METHYL-2-OXOBUTANOATE HYDROXYMETHYLTRANSFERASE"/>
    <property type="match status" value="1"/>
</dbReference>
<evidence type="ECO:0000313" key="14">
    <source>
        <dbReference type="Proteomes" id="UP000023795"/>
    </source>
</evidence>
<comment type="subunit">
    <text evidence="3 8">Homodecamer; pentamer of dimers.</text>
</comment>
<comment type="pathway">
    <text evidence="1 8">Cofactor biosynthesis; (R)-pantothenate biosynthesis; (R)-pantoate from 3-methyl-2-oxobutanoate: step 1/2.</text>
</comment>
<dbReference type="Proteomes" id="UP000023795">
    <property type="component" value="Unassembled WGS sequence"/>
</dbReference>
<evidence type="ECO:0000256" key="3">
    <source>
        <dbReference type="ARBA" id="ARBA00011424"/>
    </source>
</evidence>
<evidence type="ECO:0000256" key="6">
    <source>
        <dbReference type="ARBA" id="ARBA00022723"/>
    </source>
</evidence>
<keyword evidence="6 8" id="KW-0479">Metal-binding</keyword>
<dbReference type="eggNOG" id="COG0413">
    <property type="taxonomic scope" value="Bacteria"/>
</dbReference>
<dbReference type="GO" id="GO:0032259">
    <property type="term" value="P:methylation"/>
    <property type="evidence" value="ECO:0007669"/>
    <property type="project" value="UniProtKB-KW"/>
</dbReference>
<comment type="function">
    <text evidence="7 8">Catalyzes the reversible reaction in which hydroxymethyl group from 5,10-methylenetetrahydrofolate is transferred onto alpha-ketoisovalerate to form ketopantoate.</text>
</comment>
<evidence type="ECO:0000256" key="7">
    <source>
        <dbReference type="ARBA" id="ARBA00056497"/>
    </source>
</evidence>
<keyword evidence="5 8" id="KW-0808">Transferase</keyword>
<dbReference type="InterPro" id="IPR015813">
    <property type="entry name" value="Pyrv/PenolPyrv_kinase-like_dom"/>
</dbReference>
<feature type="binding site" evidence="8 11">
    <location>
        <position position="106"/>
    </location>
    <ligand>
        <name>Mg(2+)</name>
        <dbReference type="ChEBI" id="CHEBI:18420"/>
    </ligand>
</feature>
<evidence type="ECO:0000256" key="2">
    <source>
        <dbReference type="ARBA" id="ARBA00008676"/>
    </source>
</evidence>
<feature type="binding site" evidence="8 10">
    <location>
        <position position="134"/>
    </location>
    <ligand>
        <name>3-methyl-2-oxobutanoate</name>
        <dbReference type="ChEBI" id="CHEBI:11851"/>
    </ligand>
</feature>
<keyword evidence="14" id="KW-1185">Reference proteome</keyword>
<comment type="cofactor">
    <cofactor evidence="8 11">
        <name>Mg(2+)</name>
        <dbReference type="ChEBI" id="CHEBI:18420"/>
    </cofactor>
    <text evidence="8 11">Binds 1 Mg(2+) ion per subunit.</text>
</comment>
<dbReference type="OrthoDB" id="9781789at2"/>
<dbReference type="SUPFAM" id="SSF51621">
    <property type="entry name" value="Phosphoenolpyruvate/pyruvate domain"/>
    <property type="match status" value="1"/>
</dbReference>
<feature type="region of interest" description="Disordered" evidence="12">
    <location>
        <begin position="1"/>
        <end position="21"/>
    </location>
</feature>
<evidence type="ECO:0000313" key="13">
    <source>
        <dbReference type="EMBL" id="ELA09304.1"/>
    </source>
</evidence>
<dbReference type="Gene3D" id="3.20.20.60">
    <property type="entry name" value="Phosphoenolpyruvate-binding domains"/>
    <property type="match status" value="1"/>
</dbReference>
<feature type="binding site" evidence="8 11">
    <location>
        <position position="136"/>
    </location>
    <ligand>
        <name>Mg(2+)</name>
        <dbReference type="ChEBI" id="CHEBI:18420"/>
    </ligand>
</feature>
<evidence type="ECO:0000256" key="5">
    <source>
        <dbReference type="ARBA" id="ARBA00022679"/>
    </source>
</evidence>
<dbReference type="GO" id="GO:0003864">
    <property type="term" value="F:3-methyl-2-oxobutanoate hydroxymethyltransferase activity"/>
    <property type="evidence" value="ECO:0007669"/>
    <property type="project" value="UniProtKB-UniRule"/>
</dbReference>
<proteinExistence type="inferred from homology"/>
<dbReference type="RefSeq" id="WP_009767124.1">
    <property type="nucleotide sequence ID" value="NZ_ANIN01000001.1"/>
</dbReference>
<feature type="binding site" evidence="8 10">
    <location>
        <position position="106"/>
    </location>
    <ligand>
        <name>3-methyl-2-oxobutanoate</name>
        <dbReference type="ChEBI" id="CHEBI:11851"/>
    </ligand>
</feature>
<dbReference type="GO" id="GO:0005737">
    <property type="term" value="C:cytoplasm"/>
    <property type="evidence" value="ECO:0007669"/>
    <property type="project" value="UniProtKB-SubCell"/>
</dbReference>
<keyword evidence="8" id="KW-0963">Cytoplasm</keyword>
<dbReference type="HAMAP" id="MF_00156">
    <property type="entry name" value="PanB"/>
    <property type="match status" value="1"/>
</dbReference>
<dbReference type="EMBL" id="ANIN01000001">
    <property type="protein sequence ID" value="ELA09304.1"/>
    <property type="molecule type" value="Genomic_DNA"/>
</dbReference>
<comment type="catalytic activity">
    <reaction evidence="8">
        <text>(6R)-5,10-methylene-5,6,7,8-tetrahydrofolate + 3-methyl-2-oxobutanoate + H2O = 2-dehydropantoate + (6S)-5,6,7,8-tetrahydrofolate</text>
        <dbReference type="Rhea" id="RHEA:11824"/>
        <dbReference type="ChEBI" id="CHEBI:11561"/>
        <dbReference type="ChEBI" id="CHEBI:11851"/>
        <dbReference type="ChEBI" id="CHEBI:15377"/>
        <dbReference type="ChEBI" id="CHEBI:15636"/>
        <dbReference type="ChEBI" id="CHEBI:57453"/>
        <dbReference type="EC" id="2.1.2.11"/>
    </reaction>
</comment>
<feature type="binding site" evidence="8 11">
    <location>
        <position position="67"/>
    </location>
    <ligand>
        <name>Mg(2+)</name>
        <dbReference type="ChEBI" id="CHEBI:18420"/>
    </ligand>
</feature>
<gene>
    <name evidence="8 13" type="primary">panB</name>
    <name evidence="13" type="ORF">MOMA_02825</name>
</gene>
<dbReference type="EC" id="2.1.2.11" evidence="8"/>
<keyword evidence="4 8" id="KW-0566">Pantothenate biosynthesis</keyword>
<feature type="active site" description="Proton acceptor" evidence="8 9">
    <location>
        <position position="203"/>
    </location>
</feature>
<dbReference type="NCBIfam" id="NF001452">
    <property type="entry name" value="PRK00311.1"/>
    <property type="match status" value="1"/>
</dbReference>
<dbReference type="Pfam" id="PF02548">
    <property type="entry name" value="Pantoate_transf"/>
    <property type="match status" value="1"/>
</dbReference>
<dbReference type="STRING" id="1230338.MOMA_02825"/>
<dbReference type="PANTHER" id="PTHR20881">
    <property type="entry name" value="3-METHYL-2-OXOBUTANOATE HYDROXYMETHYLTRANSFERASE"/>
    <property type="match status" value="1"/>
</dbReference>
<dbReference type="CDD" id="cd06557">
    <property type="entry name" value="KPHMT-like"/>
    <property type="match status" value="1"/>
</dbReference>
<dbReference type="GO" id="GO:0015940">
    <property type="term" value="P:pantothenate biosynthetic process"/>
    <property type="evidence" value="ECO:0007669"/>
    <property type="project" value="UniProtKB-UniRule"/>
</dbReference>
<protein>
    <recommendedName>
        <fullName evidence="8">3-methyl-2-oxobutanoate hydroxymethyltransferase</fullName>
        <ecNumber evidence="8">2.1.2.11</ecNumber>
    </recommendedName>
    <alternativeName>
        <fullName evidence="8">Ketopantoate hydroxymethyltransferase</fullName>
        <shortName evidence="8">KPHMT</shortName>
    </alternativeName>
</protein>
<dbReference type="FunFam" id="3.20.20.60:FF:000003">
    <property type="entry name" value="3-methyl-2-oxobutanoate hydroxymethyltransferase"/>
    <property type="match status" value="1"/>
</dbReference>
<evidence type="ECO:0000256" key="1">
    <source>
        <dbReference type="ARBA" id="ARBA00005033"/>
    </source>
</evidence>
<dbReference type="NCBIfam" id="TIGR00222">
    <property type="entry name" value="panB"/>
    <property type="match status" value="1"/>
</dbReference>
<dbReference type="PIRSF" id="PIRSF000388">
    <property type="entry name" value="Pantoate_hydroxy_MeTrfase"/>
    <property type="match status" value="1"/>
</dbReference>
<evidence type="ECO:0000256" key="4">
    <source>
        <dbReference type="ARBA" id="ARBA00022655"/>
    </source>
</evidence>
<dbReference type="InterPro" id="IPR040442">
    <property type="entry name" value="Pyrv_kinase-like_dom_sf"/>
</dbReference>
<evidence type="ECO:0000256" key="8">
    <source>
        <dbReference type="HAMAP-Rule" id="MF_00156"/>
    </source>
</evidence>
<keyword evidence="8 11" id="KW-0460">Magnesium</keyword>
<organism evidence="13 14">
    <name type="scientific">Moraxella macacae 0408225</name>
    <dbReference type="NCBI Taxonomy" id="1230338"/>
    <lineage>
        <taxon>Bacteria</taxon>
        <taxon>Pseudomonadati</taxon>
        <taxon>Pseudomonadota</taxon>
        <taxon>Gammaproteobacteria</taxon>
        <taxon>Moraxellales</taxon>
        <taxon>Moraxellaceae</taxon>
        <taxon>Moraxella</taxon>
    </lineage>
</organism>
<name>L2F8A5_9GAMM</name>
<dbReference type="AlphaFoldDB" id="L2F8A5"/>
<feature type="binding site" evidence="8 10">
    <location>
        <begin position="67"/>
        <end position="68"/>
    </location>
    <ligand>
        <name>3-methyl-2-oxobutanoate</name>
        <dbReference type="ChEBI" id="CHEBI:11851"/>
    </ligand>
</feature>
<evidence type="ECO:0000256" key="10">
    <source>
        <dbReference type="PIRSR" id="PIRSR000388-2"/>
    </source>
</evidence>
<dbReference type="GO" id="GO:0008168">
    <property type="term" value="F:methyltransferase activity"/>
    <property type="evidence" value="ECO:0007669"/>
    <property type="project" value="UniProtKB-KW"/>
</dbReference>
<comment type="caution">
    <text evidence="13">The sequence shown here is derived from an EMBL/GenBank/DDBJ whole genome shotgun (WGS) entry which is preliminary data.</text>
</comment>
<dbReference type="UniPathway" id="UPA00028">
    <property type="reaction ID" value="UER00003"/>
</dbReference>
<dbReference type="InterPro" id="IPR003700">
    <property type="entry name" value="Pantoate_hydroxy_MeTrfase"/>
</dbReference>
<comment type="subcellular location">
    <subcellularLocation>
        <location evidence="8">Cytoplasm</location>
    </subcellularLocation>
</comment>
<keyword evidence="13" id="KW-0489">Methyltransferase</keyword>
<dbReference type="PATRIC" id="fig|1230338.3.peg.617"/>
<dbReference type="GO" id="GO:0000287">
    <property type="term" value="F:magnesium ion binding"/>
    <property type="evidence" value="ECO:0007669"/>
    <property type="project" value="TreeGrafter"/>
</dbReference>
<accession>L2F8A5</accession>
<evidence type="ECO:0000256" key="12">
    <source>
        <dbReference type="SAM" id="MobiDB-lite"/>
    </source>
</evidence>
<reference evidence="13 14" key="1">
    <citation type="journal article" date="2013" name="Genome Announc.">
        <title>Genome Sequence of Moraxella macacae 0408225, a Novel Bacterial Species Isolated from a Cynomolgus Macaque with Epistaxis.</title>
        <authorList>
            <person name="Ladner J.T."/>
            <person name="Whitehouse C.A."/>
            <person name="Koroleva G.I."/>
            <person name="Palacios G.F."/>
        </authorList>
    </citation>
    <scope>NUCLEOTIDE SEQUENCE [LARGE SCALE GENOMIC DNA]</scope>
    <source>
        <strain evidence="13 14">0408225</strain>
    </source>
</reference>